<dbReference type="PROSITE" id="PS50109">
    <property type="entry name" value="HIS_KIN"/>
    <property type="match status" value="1"/>
</dbReference>
<sequence length="722" mass="78673">MRDFASQADPAAAPRSFSSTKYILLFVLAISVLVPSAFLFAYGFYDYQRRIAEANDIVDRIAQVAEEQALKVLDLNGEISGRIVDMLGDGDDLTIRDSEDTIHKNLIVIGGAFPQVAGISVFGMKGDLLATSRYFPAPPVSIRDREDFKQAEAIRPEAYFSLPLHGKVAQTDVFTTSIGRSGYDGKFLGVVSIALRREYFNSFYRALTNDAAAVNVALYRKDGGILVRYPDTQPAAAAAASNTAFTRALKNNELYGHLQMTSSVDKLERIVAFRRVGDYPIYVVSGISSAAIASQWRNHLVFITLITAIPCAGIWLLVMFSLRQLKAEKIAWDKWQTETSRRESAEASTRQLQRVSALSNLVASIAHEFNNLLMVVSTNSSLARKKEFMNVEKEVVAVERAGVGAESLARRLMSVARKQPLKLESVDLFSWLSSAKSLVATALGERVHVSIEVSPSVWPIFVDKTELESAIINIAMNAKDALPDGGRFVIRCQNSQLPARNDLLPAGDYISIACTDNGSGMSDDVLSRAFEPLFTTKAQGARLGLGLAQVLSATEQAGGTARVDSIRGKGTTVRLYFPRYLKQPVAVEETAAVVPLPTLRMSTSVLLVEDNEEVAAGVSAVLEMMGCKVQHEITADGAMDLLNTGATFDLILSDIQMPGAMNGIDLAEHVLKTWPNESITLMTGYADEIERATHAGVKILAKPFDLAELEKLVAESRSDQVT</sequence>
<evidence type="ECO:0000256" key="9">
    <source>
        <dbReference type="SAM" id="Phobius"/>
    </source>
</evidence>
<keyword evidence="7" id="KW-0902">Two-component regulatory system</keyword>
<evidence type="ECO:0000313" key="13">
    <source>
        <dbReference type="Proteomes" id="UP000195221"/>
    </source>
</evidence>
<keyword evidence="3" id="KW-0808">Transferase</keyword>
<dbReference type="PROSITE" id="PS50110">
    <property type="entry name" value="RESPONSE_REGULATORY"/>
    <property type="match status" value="1"/>
</dbReference>
<keyword evidence="9" id="KW-0472">Membrane</keyword>
<evidence type="ECO:0000256" key="6">
    <source>
        <dbReference type="ARBA" id="ARBA00022840"/>
    </source>
</evidence>
<dbReference type="EC" id="2.7.13.3" evidence="2"/>
<dbReference type="Pfam" id="PF02518">
    <property type="entry name" value="HATPase_c"/>
    <property type="match status" value="1"/>
</dbReference>
<dbReference type="SMART" id="SM00387">
    <property type="entry name" value="HATPase_c"/>
    <property type="match status" value="1"/>
</dbReference>
<evidence type="ECO:0000259" key="10">
    <source>
        <dbReference type="PROSITE" id="PS50109"/>
    </source>
</evidence>
<dbReference type="PANTHER" id="PTHR43065:SF46">
    <property type="entry name" value="C4-DICARBOXYLATE TRANSPORT SENSOR PROTEIN DCTB"/>
    <property type="match status" value="1"/>
</dbReference>
<evidence type="ECO:0000256" key="5">
    <source>
        <dbReference type="ARBA" id="ARBA00022777"/>
    </source>
</evidence>
<evidence type="ECO:0000256" key="8">
    <source>
        <dbReference type="PROSITE-ProRule" id="PRU00169"/>
    </source>
</evidence>
<feature type="transmembrane region" description="Helical" evidence="9">
    <location>
        <begin position="22"/>
        <end position="45"/>
    </location>
</feature>
<dbReference type="CDD" id="cd12915">
    <property type="entry name" value="PDC2_DGC_like"/>
    <property type="match status" value="1"/>
</dbReference>
<dbReference type="Gene3D" id="3.40.50.2300">
    <property type="match status" value="1"/>
</dbReference>
<dbReference type="Pfam" id="PF22588">
    <property type="entry name" value="dCache_1_like"/>
    <property type="match status" value="1"/>
</dbReference>
<evidence type="ECO:0000256" key="7">
    <source>
        <dbReference type="ARBA" id="ARBA00023012"/>
    </source>
</evidence>
<dbReference type="SUPFAM" id="SSF55874">
    <property type="entry name" value="ATPase domain of HSP90 chaperone/DNA topoisomerase II/histidine kinase"/>
    <property type="match status" value="1"/>
</dbReference>
<comment type="caution">
    <text evidence="12">The sequence shown here is derived from an EMBL/GenBank/DDBJ whole genome shotgun (WGS) entry which is preliminary data.</text>
</comment>
<dbReference type="GO" id="GO:0000160">
    <property type="term" value="P:phosphorelay signal transduction system"/>
    <property type="evidence" value="ECO:0007669"/>
    <property type="project" value="UniProtKB-KW"/>
</dbReference>
<keyword evidence="5" id="KW-0418">Kinase</keyword>
<evidence type="ECO:0000256" key="3">
    <source>
        <dbReference type="ARBA" id="ARBA00022679"/>
    </source>
</evidence>
<dbReference type="InterPro" id="IPR004358">
    <property type="entry name" value="Sig_transdc_His_kin-like_C"/>
</dbReference>
<name>A0A242M7V1_CABSO</name>
<dbReference type="InterPro" id="IPR036890">
    <property type="entry name" value="HATPase_C_sf"/>
</dbReference>
<keyword evidence="4" id="KW-0547">Nucleotide-binding</keyword>
<keyword evidence="9" id="KW-0812">Transmembrane</keyword>
<dbReference type="InterPro" id="IPR003594">
    <property type="entry name" value="HATPase_dom"/>
</dbReference>
<evidence type="ECO:0000256" key="2">
    <source>
        <dbReference type="ARBA" id="ARBA00012438"/>
    </source>
</evidence>
<reference evidence="12 13" key="1">
    <citation type="submission" date="2017-03" db="EMBL/GenBank/DDBJ databases">
        <title>Genome analysis of strain PAMC 26577.</title>
        <authorList>
            <person name="Oh H.-M."/>
            <person name="Yang J.-A."/>
        </authorList>
    </citation>
    <scope>NUCLEOTIDE SEQUENCE [LARGE SCALE GENOMIC DNA]</scope>
    <source>
        <strain evidence="12 13">PAMC 26577</strain>
    </source>
</reference>
<dbReference type="Gene3D" id="3.30.450.20">
    <property type="entry name" value="PAS domain"/>
    <property type="match status" value="2"/>
</dbReference>
<dbReference type="SUPFAM" id="SSF52172">
    <property type="entry name" value="CheY-like"/>
    <property type="match status" value="1"/>
</dbReference>
<evidence type="ECO:0000256" key="1">
    <source>
        <dbReference type="ARBA" id="ARBA00000085"/>
    </source>
</evidence>
<dbReference type="PANTHER" id="PTHR43065">
    <property type="entry name" value="SENSOR HISTIDINE KINASE"/>
    <property type="match status" value="1"/>
</dbReference>
<dbReference type="Proteomes" id="UP000195221">
    <property type="component" value="Unassembled WGS sequence"/>
</dbReference>
<dbReference type="Gene3D" id="3.30.565.10">
    <property type="entry name" value="Histidine kinase-like ATPase, C-terminal domain"/>
    <property type="match status" value="1"/>
</dbReference>
<dbReference type="AlphaFoldDB" id="A0A242M7V1"/>
<dbReference type="CDD" id="cd12914">
    <property type="entry name" value="PDC1_DGC_like"/>
    <property type="match status" value="1"/>
</dbReference>
<dbReference type="Gene3D" id="1.10.287.130">
    <property type="match status" value="1"/>
</dbReference>
<feature type="domain" description="Histidine kinase" evidence="10">
    <location>
        <begin position="364"/>
        <end position="581"/>
    </location>
</feature>
<organism evidence="12 13">
    <name type="scientific">Caballeronia sordidicola</name>
    <name type="common">Burkholderia sordidicola</name>
    <dbReference type="NCBI Taxonomy" id="196367"/>
    <lineage>
        <taxon>Bacteria</taxon>
        <taxon>Pseudomonadati</taxon>
        <taxon>Pseudomonadota</taxon>
        <taxon>Betaproteobacteria</taxon>
        <taxon>Burkholderiales</taxon>
        <taxon>Burkholderiaceae</taxon>
        <taxon>Caballeronia</taxon>
    </lineage>
</organism>
<comment type="catalytic activity">
    <reaction evidence="1">
        <text>ATP + protein L-histidine = ADP + protein N-phospho-L-histidine.</text>
        <dbReference type="EC" id="2.7.13.3"/>
    </reaction>
</comment>
<keyword evidence="6" id="KW-0067">ATP-binding</keyword>
<feature type="modified residue" description="4-aspartylphosphate" evidence="8">
    <location>
        <position position="654"/>
    </location>
</feature>
<dbReference type="GO" id="GO:0004673">
    <property type="term" value="F:protein histidine kinase activity"/>
    <property type="evidence" value="ECO:0007669"/>
    <property type="project" value="UniProtKB-EC"/>
</dbReference>
<dbReference type="GO" id="GO:0005524">
    <property type="term" value="F:ATP binding"/>
    <property type="evidence" value="ECO:0007669"/>
    <property type="project" value="UniProtKB-KW"/>
</dbReference>
<dbReference type="InterPro" id="IPR005467">
    <property type="entry name" value="His_kinase_dom"/>
</dbReference>
<dbReference type="InterPro" id="IPR001789">
    <property type="entry name" value="Sig_transdc_resp-reg_receiver"/>
</dbReference>
<evidence type="ECO:0000259" key="11">
    <source>
        <dbReference type="PROSITE" id="PS50110"/>
    </source>
</evidence>
<dbReference type="RefSeq" id="WP_075359475.1">
    <property type="nucleotide sequence ID" value="NZ_MSRG01000073.1"/>
</dbReference>
<gene>
    <name evidence="12" type="ORF">PAMC26577_37020</name>
</gene>
<keyword evidence="8" id="KW-0597">Phosphoprotein</keyword>
<dbReference type="SMART" id="SM00448">
    <property type="entry name" value="REC"/>
    <property type="match status" value="1"/>
</dbReference>
<evidence type="ECO:0000313" key="12">
    <source>
        <dbReference type="EMBL" id="OTP67243.1"/>
    </source>
</evidence>
<dbReference type="PRINTS" id="PR00344">
    <property type="entry name" value="BCTRLSENSOR"/>
</dbReference>
<protein>
    <recommendedName>
        <fullName evidence="2">histidine kinase</fullName>
        <ecNumber evidence="2">2.7.13.3</ecNumber>
    </recommendedName>
</protein>
<accession>A0A242M7V1</accession>
<dbReference type="EMBL" id="NBTZ01000157">
    <property type="protein sequence ID" value="OTP67243.1"/>
    <property type="molecule type" value="Genomic_DNA"/>
</dbReference>
<feature type="domain" description="Response regulatory" evidence="11">
    <location>
        <begin position="604"/>
        <end position="717"/>
    </location>
</feature>
<proteinExistence type="predicted"/>
<dbReference type="InterPro" id="IPR011006">
    <property type="entry name" value="CheY-like_superfamily"/>
</dbReference>
<dbReference type="InterPro" id="IPR054327">
    <property type="entry name" value="His-kinase-like_sensor"/>
</dbReference>
<dbReference type="Pfam" id="PF00072">
    <property type="entry name" value="Response_reg"/>
    <property type="match status" value="1"/>
</dbReference>
<keyword evidence="9" id="KW-1133">Transmembrane helix</keyword>
<feature type="transmembrane region" description="Helical" evidence="9">
    <location>
        <begin position="302"/>
        <end position="322"/>
    </location>
</feature>
<evidence type="ECO:0000256" key="4">
    <source>
        <dbReference type="ARBA" id="ARBA00022741"/>
    </source>
</evidence>